<protein>
    <submittedName>
        <fullName evidence="1">Uncharacterized protein</fullName>
    </submittedName>
</protein>
<dbReference type="EMBL" id="GISG01193408">
    <property type="protein sequence ID" value="MBA4656762.1"/>
    <property type="molecule type" value="Transcribed_RNA"/>
</dbReference>
<sequence length="153" mass="16160">MFASSFSRYASLCLDSSAFLCSSASLSSFSCRAASYASSLSLKTASSFLSSEGDGPWSCRFTGVSLLPFLAAPTDLRGVGEFFKADSSDDSLSFWFISLATSSDNAFNSTAAAEANPFAYELSSASFLFRCSSWSLVSFSSVTFCFSSSISLA</sequence>
<reference evidence="1" key="2">
    <citation type="submission" date="2020-07" db="EMBL/GenBank/DDBJ databases">
        <authorList>
            <person name="Vera ALvarez R."/>
            <person name="Arias-Moreno D.M."/>
            <person name="Jimenez-Jacinto V."/>
            <person name="Jimenez-Bremont J.F."/>
            <person name="Swaminathan K."/>
            <person name="Moose S.P."/>
            <person name="Guerrero-Gonzalez M.L."/>
            <person name="Marino-Ramirez L."/>
            <person name="Landsman D."/>
            <person name="Rodriguez-Kessler M."/>
            <person name="Delgado-Sanchez P."/>
        </authorList>
    </citation>
    <scope>NUCLEOTIDE SEQUENCE</scope>
    <source>
        <tissue evidence="1">Cladode</tissue>
    </source>
</reference>
<proteinExistence type="predicted"/>
<name>A0A7C9E5J7_OPUST</name>
<evidence type="ECO:0000313" key="1">
    <source>
        <dbReference type="EMBL" id="MBA4656763.1"/>
    </source>
</evidence>
<organism evidence="1">
    <name type="scientific">Opuntia streptacantha</name>
    <name type="common">Prickly pear cactus</name>
    <name type="synonym">Opuntia cardona</name>
    <dbReference type="NCBI Taxonomy" id="393608"/>
    <lineage>
        <taxon>Eukaryota</taxon>
        <taxon>Viridiplantae</taxon>
        <taxon>Streptophyta</taxon>
        <taxon>Embryophyta</taxon>
        <taxon>Tracheophyta</taxon>
        <taxon>Spermatophyta</taxon>
        <taxon>Magnoliopsida</taxon>
        <taxon>eudicotyledons</taxon>
        <taxon>Gunneridae</taxon>
        <taxon>Pentapetalae</taxon>
        <taxon>Caryophyllales</taxon>
        <taxon>Cactineae</taxon>
        <taxon>Cactaceae</taxon>
        <taxon>Opuntioideae</taxon>
        <taxon>Opuntia</taxon>
    </lineage>
</organism>
<dbReference type="AlphaFoldDB" id="A0A7C9E5J7"/>
<accession>A0A7C9E5J7</accession>
<reference evidence="1" key="1">
    <citation type="journal article" date="2013" name="J. Plant Res.">
        <title>Effect of fungi and light on seed germination of three Opuntia species from semiarid lands of central Mexico.</title>
        <authorList>
            <person name="Delgado-Sanchez P."/>
            <person name="Jimenez-Bremont J.F."/>
            <person name="Guerrero-Gonzalez Mde L."/>
            <person name="Flores J."/>
        </authorList>
    </citation>
    <scope>NUCLEOTIDE SEQUENCE</scope>
    <source>
        <tissue evidence="1">Cladode</tissue>
    </source>
</reference>
<dbReference type="EMBL" id="GISG01193409">
    <property type="protein sequence ID" value="MBA4656763.1"/>
    <property type="molecule type" value="Transcribed_RNA"/>
</dbReference>